<sequence precursor="true">MDHSSRGCRFPRKFNYRRTLIIGIGLCTLLLFFSGCSKKLSPEIKDLEPKLYLQVPTIDCPLDKDRDGINDLKDIVAGGKEEVRKRPRYRDAYYAEGFPPENEGVCTDVIWRALRNAGYDLKAMVDEDIRQNISLYPRVDGERDPNIDFRRVQNLRIFFQRHGQELTTEIIPNDVDNLSQWQPGDIVTFALPHEHIAIISDRRRPDGVPFILHNGGPVASEEDRLLSWKSPITGHYRFPKFE</sequence>
<reference evidence="2" key="1">
    <citation type="submission" date="2012-06" db="EMBL/GenBank/DDBJ databases">
        <title>Complete sequence of Desulfitobacterium dehalogenans ATCC 51507.</title>
        <authorList>
            <person name="Lucas S."/>
            <person name="Han J."/>
            <person name="Lapidus A."/>
            <person name="Cheng J.-F."/>
            <person name="Goodwin L."/>
            <person name="Pitluck S."/>
            <person name="Peters L."/>
            <person name="Ovchinnikova G."/>
            <person name="Teshima H."/>
            <person name="Detter J.C."/>
            <person name="Han C."/>
            <person name="Tapia R."/>
            <person name="Land M."/>
            <person name="Hauser L."/>
            <person name="Kyrpides N."/>
            <person name="Ivanova N."/>
            <person name="Pagani I."/>
            <person name="Kruse T."/>
            <person name="de Vos W.M."/>
            <person name="Smidt H."/>
            <person name="Woyke T."/>
        </authorList>
    </citation>
    <scope>NUCLEOTIDE SEQUENCE [LARGE SCALE GENOMIC DNA]</scope>
    <source>
        <strain evidence="2">ATCC 51507 / DSM 9161 / JW/IU-DC1</strain>
    </source>
</reference>
<dbReference type="InterPro" id="IPR009706">
    <property type="entry name" value="DUF1287"/>
</dbReference>
<gene>
    <name evidence="1" type="ordered locus">Desde_2068</name>
</gene>
<accession>I4A917</accession>
<dbReference type="STRING" id="756499.Desde_2068"/>
<dbReference type="OrthoDB" id="114026at2"/>
<evidence type="ECO:0008006" key="3">
    <source>
        <dbReference type="Google" id="ProtNLM"/>
    </source>
</evidence>
<organism evidence="1 2">
    <name type="scientific">Desulfitobacterium dehalogenans (strain ATCC 51507 / DSM 9161 / JW/IU-DC1)</name>
    <dbReference type="NCBI Taxonomy" id="756499"/>
    <lineage>
        <taxon>Bacteria</taxon>
        <taxon>Bacillati</taxon>
        <taxon>Bacillota</taxon>
        <taxon>Clostridia</taxon>
        <taxon>Eubacteriales</taxon>
        <taxon>Desulfitobacteriaceae</taxon>
        <taxon>Desulfitobacterium</taxon>
    </lineage>
</organism>
<dbReference type="AlphaFoldDB" id="I4A917"/>
<protein>
    <recommendedName>
        <fullName evidence="3">DUF1287 domain-containing protein</fullName>
    </recommendedName>
</protein>
<dbReference type="Proteomes" id="UP000006053">
    <property type="component" value="Chromosome"/>
</dbReference>
<keyword evidence="2" id="KW-1185">Reference proteome</keyword>
<dbReference type="EMBL" id="CP003348">
    <property type="protein sequence ID" value="AFM00452.1"/>
    <property type="molecule type" value="Genomic_DNA"/>
</dbReference>
<evidence type="ECO:0000313" key="2">
    <source>
        <dbReference type="Proteomes" id="UP000006053"/>
    </source>
</evidence>
<dbReference type="RefSeq" id="WP_014793939.1">
    <property type="nucleotide sequence ID" value="NC_018017.1"/>
</dbReference>
<reference evidence="1 2" key="2">
    <citation type="journal article" date="2015" name="J. Bacteriol.">
        <title>Genomic, proteomic, and biochemical analysis of the organohalide respiratory pathway in Desulfitobacterium dehalogenans.</title>
        <authorList>
            <person name="Kruse T."/>
            <person name="van de Pas B.A."/>
            <person name="Atteia A."/>
            <person name="Krab K."/>
            <person name="Hagen W.R."/>
            <person name="Goodwin L."/>
            <person name="Chain P."/>
            <person name="Boeren S."/>
            <person name="Maphosa F."/>
            <person name="Schraa G."/>
            <person name="de Vos W.M."/>
            <person name="van der Oost J."/>
            <person name="Smidt H."/>
            <person name="Stams A.J."/>
        </authorList>
    </citation>
    <scope>NUCLEOTIDE SEQUENCE [LARGE SCALE GENOMIC DNA]</scope>
    <source>
        <strain evidence="2">ATCC 51507 / DSM 9161 / JW/IU-DC1</strain>
    </source>
</reference>
<dbReference type="HOGENOM" id="CLU_079833_1_1_9"/>
<proteinExistence type="predicted"/>
<dbReference type="KEGG" id="ddh:Desde_2068"/>
<evidence type="ECO:0000313" key="1">
    <source>
        <dbReference type="EMBL" id="AFM00452.1"/>
    </source>
</evidence>
<name>I4A917_DESDJ</name>
<dbReference type="Pfam" id="PF06940">
    <property type="entry name" value="DUF1287"/>
    <property type="match status" value="1"/>
</dbReference>
<dbReference type="eggNOG" id="COG3738">
    <property type="taxonomic scope" value="Bacteria"/>
</dbReference>